<dbReference type="PROSITE" id="PS50109">
    <property type="entry name" value="HIS_KIN"/>
    <property type="match status" value="1"/>
</dbReference>
<dbReference type="InterPro" id="IPR005467">
    <property type="entry name" value="His_kinase_dom"/>
</dbReference>
<dbReference type="InterPro" id="IPR003660">
    <property type="entry name" value="HAMP_dom"/>
</dbReference>
<dbReference type="OrthoDB" id="9809766at2"/>
<dbReference type="PANTHER" id="PTHR43711">
    <property type="entry name" value="TWO-COMPONENT HISTIDINE KINASE"/>
    <property type="match status" value="1"/>
</dbReference>
<keyword evidence="4" id="KW-0597">Phosphoprotein</keyword>
<dbReference type="GO" id="GO:0003677">
    <property type="term" value="F:DNA binding"/>
    <property type="evidence" value="ECO:0007669"/>
    <property type="project" value="UniProtKB-UniRule"/>
</dbReference>
<evidence type="ECO:0000256" key="6">
    <source>
        <dbReference type="ARBA" id="ARBA00022777"/>
    </source>
</evidence>
<feature type="domain" description="OmpR/PhoB-type" evidence="13">
    <location>
        <begin position="376"/>
        <end position="432"/>
    </location>
</feature>
<dbReference type="CDD" id="cd00082">
    <property type="entry name" value="HisKA"/>
    <property type="match status" value="1"/>
</dbReference>
<dbReference type="RefSeq" id="WP_136854865.1">
    <property type="nucleotide sequence ID" value="NZ_SUNH01000002.1"/>
</dbReference>
<feature type="transmembrane region" description="Helical" evidence="10">
    <location>
        <begin position="64"/>
        <end position="85"/>
    </location>
</feature>
<evidence type="ECO:0000313" key="15">
    <source>
        <dbReference type="Proteomes" id="UP000306223"/>
    </source>
</evidence>
<dbReference type="SUPFAM" id="SSF46894">
    <property type="entry name" value="C-terminal effector domain of the bipartite response regulators"/>
    <property type="match status" value="1"/>
</dbReference>
<dbReference type="PANTHER" id="PTHR43711:SF1">
    <property type="entry name" value="HISTIDINE KINASE 1"/>
    <property type="match status" value="1"/>
</dbReference>
<feature type="domain" description="Histidine kinase" evidence="11">
    <location>
        <begin position="170"/>
        <end position="387"/>
    </location>
</feature>
<dbReference type="SMART" id="SM00862">
    <property type="entry name" value="Trans_reg_C"/>
    <property type="match status" value="1"/>
</dbReference>
<dbReference type="InterPro" id="IPR003661">
    <property type="entry name" value="HisK_dim/P_dom"/>
</dbReference>
<dbReference type="InterPro" id="IPR003594">
    <property type="entry name" value="HATPase_dom"/>
</dbReference>
<evidence type="ECO:0000256" key="10">
    <source>
        <dbReference type="SAM" id="Phobius"/>
    </source>
</evidence>
<dbReference type="SUPFAM" id="SSF55874">
    <property type="entry name" value="ATPase domain of HSP90 chaperone/DNA topoisomerase II/histidine kinase"/>
    <property type="match status" value="1"/>
</dbReference>
<reference evidence="14 15" key="1">
    <citation type="submission" date="2019-04" db="EMBL/GenBank/DDBJ databases">
        <authorList>
            <person name="Li J."/>
        </authorList>
    </citation>
    <scope>NUCLEOTIDE SEQUENCE [LARGE SCALE GENOMIC DNA]</scope>
    <source>
        <strain evidence="14 15">CCTCC AB2016182</strain>
    </source>
</reference>
<dbReference type="SMART" id="SM00388">
    <property type="entry name" value="HisKA"/>
    <property type="match status" value="1"/>
</dbReference>
<organism evidence="14 15">
    <name type="scientific">Paracoccus hibiscisoli</name>
    <dbReference type="NCBI Taxonomy" id="2023261"/>
    <lineage>
        <taxon>Bacteria</taxon>
        <taxon>Pseudomonadati</taxon>
        <taxon>Pseudomonadota</taxon>
        <taxon>Alphaproteobacteria</taxon>
        <taxon>Rhodobacterales</taxon>
        <taxon>Paracoccaceae</taxon>
        <taxon>Paracoccus</taxon>
    </lineage>
</organism>
<dbReference type="InterPro" id="IPR004358">
    <property type="entry name" value="Sig_transdc_His_kin-like_C"/>
</dbReference>
<dbReference type="InterPro" id="IPR016032">
    <property type="entry name" value="Sig_transdc_resp-reg_C-effctor"/>
</dbReference>
<evidence type="ECO:0000256" key="4">
    <source>
        <dbReference type="ARBA" id="ARBA00022553"/>
    </source>
</evidence>
<dbReference type="Pfam" id="PF02518">
    <property type="entry name" value="HATPase_c"/>
    <property type="match status" value="1"/>
</dbReference>
<dbReference type="InterPro" id="IPR001867">
    <property type="entry name" value="OmpR/PhoB-type_DNA-bd"/>
</dbReference>
<dbReference type="PROSITE" id="PS51755">
    <property type="entry name" value="OMPR_PHOB"/>
    <property type="match status" value="1"/>
</dbReference>
<keyword evidence="6" id="KW-0418">Kinase</keyword>
<keyword evidence="10" id="KW-1133">Transmembrane helix</keyword>
<keyword evidence="7" id="KW-0902">Two-component regulatory system</keyword>
<evidence type="ECO:0000256" key="9">
    <source>
        <dbReference type="PROSITE-ProRule" id="PRU01091"/>
    </source>
</evidence>
<accession>A0A4U0QZK7</accession>
<protein>
    <recommendedName>
        <fullName evidence="3">histidine kinase</fullName>
        <ecNumber evidence="3">2.7.13.3</ecNumber>
    </recommendedName>
</protein>
<keyword evidence="8 9" id="KW-0238">DNA-binding</keyword>
<dbReference type="Proteomes" id="UP000306223">
    <property type="component" value="Unassembled WGS sequence"/>
</dbReference>
<evidence type="ECO:0000259" key="11">
    <source>
        <dbReference type="PROSITE" id="PS50109"/>
    </source>
</evidence>
<dbReference type="AlphaFoldDB" id="A0A4U0QZK7"/>
<feature type="DNA-binding region" description="OmpR/PhoB-type" evidence="9">
    <location>
        <begin position="376"/>
        <end position="432"/>
    </location>
</feature>
<dbReference type="InterPro" id="IPR050736">
    <property type="entry name" value="Sensor_HK_Regulatory"/>
</dbReference>
<dbReference type="GO" id="GO:0000155">
    <property type="term" value="F:phosphorelay sensor kinase activity"/>
    <property type="evidence" value="ECO:0007669"/>
    <property type="project" value="InterPro"/>
</dbReference>
<dbReference type="InterPro" id="IPR036097">
    <property type="entry name" value="HisK_dim/P_sf"/>
</dbReference>
<evidence type="ECO:0000313" key="14">
    <source>
        <dbReference type="EMBL" id="TJZ87737.1"/>
    </source>
</evidence>
<evidence type="ECO:0000256" key="1">
    <source>
        <dbReference type="ARBA" id="ARBA00000085"/>
    </source>
</evidence>
<evidence type="ECO:0000259" key="13">
    <source>
        <dbReference type="PROSITE" id="PS51755"/>
    </source>
</evidence>
<evidence type="ECO:0000256" key="2">
    <source>
        <dbReference type="ARBA" id="ARBA00004370"/>
    </source>
</evidence>
<evidence type="ECO:0000256" key="5">
    <source>
        <dbReference type="ARBA" id="ARBA00022679"/>
    </source>
</evidence>
<dbReference type="SMART" id="SM00387">
    <property type="entry name" value="HATPase_c"/>
    <property type="match status" value="1"/>
</dbReference>
<keyword evidence="15" id="KW-1185">Reference proteome</keyword>
<feature type="domain" description="HAMP" evidence="12">
    <location>
        <begin position="86"/>
        <end position="130"/>
    </location>
</feature>
<proteinExistence type="predicted"/>
<comment type="catalytic activity">
    <reaction evidence="1">
        <text>ATP + protein L-histidine = ADP + protein N-phospho-L-histidine.</text>
        <dbReference type="EC" id="2.7.13.3"/>
    </reaction>
</comment>
<keyword evidence="5" id="KW-0808">Transferase</keyword>
<dbReference type="SUPFAM" id="SSF47384">
    <property type="entry name" value="Homodimeric domain of signal transducing histidine kinase"/>
    <property type="match status" value="1"/>
</dbReference>
<evidence type="ECO:0000256" key="8">
    <source>
        <dbReference type="ARBA" id="ARBA00023125"/>
    </source>
</evidence>
<dbReference type="EMBL" id="SUNH01000002">
    <property type="protein sequence ID" value="TJZ87737.1"/>
    <property type="molecule type" value="Genomic_DNA"/>
</dbReference>
<dbReference type="PROSITE" id="PS50885">
    <property type="entry name" value="HAMP"/>
    <property type="match status" value="1"/>
</dbReference>
<evidence type="ECO:0000259" key="12">
    <source>
        <dbReference type="PROSITE" id="PS50885"/>
    </source>
</evidence>
<comment type="caution">
    <text evidence="14">The sequence shown here is derived from an EMBL/GenBank/DDBJ whole genome shotgun (WGS) entry which is preliminary data.</text>
</comment>
<dbReference type="Pfam" id="PF00512">
    <property type="entry name" value="HisKA"/>
    <property type="match status" value="1"/>
</dbReference>
<dbReference type="EC" id="2.7.13.3" evidence="3"/>
<name>A0A4U0QZK7_9RHOB</name>
<keyword evidence="10" id="KW-0812">Transmembrane</keyword>
<sequence>MPQTPSALHRTSYGRRLVQAFAALASLALLLAWLGWHVLQQAEQRALDLERQRADDSLRDARRLFVGASANGVALSLMLALWLAARLDAGLGAYARGDFGHRFDGFRDREFVALGHQLNAMSAEVVQNRQREAQFRNQLEAAVRDRTRDLTQAPDHLAASEGARQQLMADIGHELRTPVTVIRGEAQVALRDPGRGLDSHRQALTRIVNVTRQMGRLIEDLLVFVRNPAGTPAVRPRAIALGTALSPALENAARLAAPRGIGLLPDDAVAATRVLADPDRLSQAIAALLDNALRYSHDGSRITLQVLPDEDEVALQIRDYGIGIDNRDLPHLFTRGWRGAQARMHRADGLGLGLAIARDLIEMQGGRLSLAAVPGGATVSRERILARVWQADRDPLTNVVDVYVSRLRRKMEELDPRLRIVAIRGLGYRLPPPDPVQQPAP</sequence>
<evidence type="ECO:0000256" key="3">
    <source>
        <dbReference type="ARBA" id="ARBA00012438"/>
    </source>
</evidence>
<evidence type="ECO:0000256" key="7">
    <source>
        <dbReference type="ARBA" id="ARBA00023012"/>
    </source>
</evidence>
<dbReference type="GO" id="GO:0016020">
    <property type="term" value="C:membrane"/>
    <property type="evidence" value="ECO:0007669"/>
    <property type="project" value="UniProtKB-SubCell"/>
</dbReference>
<dbReference type="Gene3D" id="1.10.287.130">
    <property type="match status" value="1"/>
</dbReference>
<dbReference type="CDD" id="cd00383">
    <property type="entry name" value="trans_reg_C"/>
    <property type="match status" value="1"/>
</dbReference>
<dbReference type="InterPro" id="IPR036890">
    <property type="entry name" value="HATPase_C_sf"/>
</dbReference>
<comment type="subcellular location">
    <subcellularLocation>
        <location evidence="2">Membrane</location>
    </subcellularLocation>
</comment>
<dbReference type="Gene3D" id="3.30.565.10">
    <property type="entry name" value="Histidine kinase-like ATPase, C-terminal domain"/>
    <property type="match status" value="1"/>
</dbReference>
<keyword evidence="10" id="KW-0472">Membrane</keyword>
<gene>
    <name evidence="14" type="ORF">FA740_00740</name>
</gene>
<dbReference type="PRINTS" id="PR00344">
    <property type="entry name" value="BCTRLSENSOR"/>
</dbReference>
<dbReference type="GO" id="GO:0006355">
    <property type="term" value="P:regulation of DNA-templated transcription"/>
    <property type="evidence" value="ECO:0007669"/>
    <property type="project" value="InterPro"/>
</dbReference>